<gene>
    <name evidence="2" type="ORF">GCM10011410_13360</name>
</gene>
<keyword evidence="3" id="KW-1185">Reference proteome</keyword>
<comment type="caution">
    <text evidence="2">The sequence shown here is derived from an EMBL/GenBank/DDBJ whole genome shotgun (WGS) entry which is preliminary data.</text>
</comment>
<reference evidence="2" key="2">
    <citation type="submission" date="2020-09" db="EMBL/GenBank/DDBJ databases">
        <authorList>
            <person name="Sun Q."/>
            <person name="Zhou Y."/>
        </authorList>
    </citation>
    <scope>NUCLEOTIDE SEQUENCE</scope>
    <source>
        <strain evidence="2">CGMCC 1.15478</strain>
    </source>
</reference>
<protein>
    <submittedName>
        <fullName evidence="2">Uncharacterized protein</fullName>
    </submittedName>
</protein>
<proteinExistence type="predicted"/>
<reference evidence="2" key="1">
    <citation type="journal article" date="2014" name="Int. J. Syst. Evol. Microbiol.">
        <title>Complete genome sequence of Corynebacterium casei LMG S-19264T (=DSM 44701T), isolated from a smear-ripened cheese.</title>
        <authorList>
            <consortium name="US DOE Joint Genome Institute (JGI-PGF)"/>
            <person name="Walter F."/>
            <person name="Albersmeier A."/>
            <person name="Kalinowski J."/>
            <person name="Ruckert C."/>
        </authorList>
    </citation>
    <scope>NUCLEOTIDE SEQUENCE</scope>
    <source>
        <strain evidence="2">CGMCC 1.15478</strain>
    </source>
</reference>
<sequence length="90" mass="10144">MVAAGKAKATDVQLTWHSERDRLHTPVEDDHSRSANWSTNGDRIVRSQGFADSRDDRCFCGPVNIVEDVAFRPFCEQLARECFTADSELT</sequence>
<feature type="region of interest" description="Disordered" evidence="1">
    <location>
        <begin position="20"/>
        <end position="39"/>
    </location>
</feature>
<dbReference type="AntiFam" id="ANF00178">
    <property type="entry name" value="Shadow ORF (opposite dhbF)"/>
</dbReference>
<feature type="compositionally biased region" description="Basic and acidic residues" evidence="1">
    <location>
        <begin position="20"/>
        <end position="33"/>
    </location>
</feature>
<evidence type="ECO:0000256" key="1">
    <source>
        <dbReference type="SAM" id="MobiDB-lite"/>
    </source>
</evidence>
<evidence type="ECO:0000313" key="2">
    <source>
        <dbReference type="EMBL" id="GGC62252.1"/>
    </source>
</evidence>
<name>A0A916XBR6_9ACTN</name>
<accession>A0A916XBR6</accession>
<dbReference type="Proteomes" id="UP000641514">
    <property type="component" value="Unassembled WGS sequence"/>
</dbReference>
<dbReference type="EMBL" id="BMJH01000001">
    <property type="protein sequence ID" value="GGC62252.1"/>
    <property type="molecule type" value="Genomic_DNA"/>
</dbReference>
<organism evidence="2 3">
    <name type="scientific">Hoyosella rhizosphaerae</name>
    <dbReference type="NCBI Taxonomy" id="1755582"/>
    <lineage>
        <taxon>Bacteria</taxon>
        <taxon>Bacillati</taxon>
        <taxon>Actinomycetota</taxon>
        <taxon>Actinomycetes</taxon>
        <taxon>Mycobacteriales</taxon>
        <taxon>Hoyosellaceae</taxon>
        <taxon>Hoyosella</taxon>
    </lineage>
</organism>
<evidence type="ECO:0000313" key="3">
    <source>
        <dbReference type="Proteomes" id="UP000641514"/>
    </source>
</evidence>
<dbReference type="AlphaFoldDB" id="A0A916XBR6"/>